<reference evidence="1" key="1">
    <citation type="submission" date="2014-09" db="EMBL/GenBank/DDBJ databases">
        <authorList>
            <person name="Magalhaes I.L.F."/>
            <person name="Oliveira U."/>
            <person name="Santos F.R."/>
            <person name="Vidigal T.H.D.A."/>
            <person name="Brescovit A.D."/>
            <person name="Santos A.J."/>
        </authorList>
    </citation>
    <scope>NUCLEOTIDE SEQUENCE</scope>
    <source>
        <tissue evidence="1">Shoot tissue taken approximately 20 cm above the soil surface</tissue>
    </source>
</reference>
<proteinExistence type="predicted"/>
<accession>A0A0A9CIJ5</accession>
<reference evidence="1" key="2">
    <citation type="journal article" date="2015" name="Data Brief">
        <title>Shoot transcriptome of the giant reed, Arundo donax.</title>
        <authorList>
            <person name="Barrero R.A."/>
            <person name="Guerrero F.D."/>
            <person name="Moolhuijzen P."/>
            <person name="Goolsby J.A."/>
            <person name="Tidwell J."/>
            <person name="Bellgard S.E."/>
            <person name="Bellgard M.I."/>
        </authorList>
    </citation>
    <scope>NUCLEOTIDE SEQUENCE</scope>
    <source>
        <tissue evidence="1">Shoot tissue taken approximately 20 cm above the soil surface</tissue>
    </source>
</reference>
<dbReference type="AlphaFoldDB" id="A0A0A9CIJ5"/>
<organism evidence="1">
    <name type="scientific">Arundo donax</name>
    <name type="common">Giant reed</name>
    <name type="synonym">Donax arundinaceus</name>
    <dbReference type="NCBI Taxonomy" id="35708"/>
    <lineage>
        <taxon>Eukaryota</taxon>
        <taxon>Viridiplantae</taxon>
        <taxon>Streptophyta</taxon>
        <taxon>Embryophyta</taxon>
        <taxon>Tracheophyta</taxon>
        <taxon>Spermatophyta</taxon>
        <taxon>Magnoliopsida</taxon>
        <taxon>Liliopsida</taxon>
        <taxon>Poales</taxon>
        <taxon>Poaceae</taxon>
        <taxon>PACMAD clade</taxon>
        <taxon>Arundinoideae</taxon>
        <taxon>Arundineae</taxon>
        <taxon>Arundo</taxon>
    </lineage>
</organism>
<name>A0A0A9CIJ5_ARUDO</name>
<sequence>MKRWMSTASVWCSWSSQPARRPMTVASTVAWPSGQSVNLIRGEHPEATDKHIRYAGYPGEIETVFRLSVKCTSNSLSSRPTMKDVLQILLKCSKQTLQKSRMEYGTE</sequence>
<dbReference type="EMBL" id="GBRH01223612">
    <property type="protein sequence ID" value="JAD74283.1"/>
    <property type="molecule type" value="Transcribed_RNA"/>
</dbReference>
<evidence type="ECO:0000313" key="1">
    <source>
        <dbReference type="EMBL" id="JAD74283.1"/>
    </source>
</evidence>
<protein>
    <submittedName>
        <fullName evidence="1">Uncharacterized protein</fullName>
    </submittedName>
</protein>